<dbReference type="InterPro" id="IPR023296">
    <property type="entry name" value="Glyco_hydro_beta-prop_sf"/>
</dbReference>
<dbReference type="RefSeq" id="WP_286218539.1">
    <property type="nucleotide sequence ID" value="NZ_AP027729.1"/>
</dbReference>
<evidence type="ECO:0000313" key="2">
    <source>
        <dbReference type="Proteomes" id="UP001321475"/>
    </source>
</evidence>
<keyword evidence="2" id="KW-1185">Reference proteome</keyword>
<dbReference type="Proteomes" id="UP001321475">
    <property type="component" value="Chromosome"/>
</dbReference>
<dbReference type="SUPFAM" id="SSF75005">
    <property type="entry name" value="Arabinanase/levansucrase/invertase"/>
    <property type="match status" value="1"/>
</dbReference>
<name>A0ABN6XAY2_9CELL</name>
<proteinExistence type="predicted"/>
<dbReference type="EMBL" id="AP027729">
    <property type="protein sequence ID" value="BDZ41373.1"/>
    <property type="molecule type" value="Genomic_DNA"/>
</dbReference>
<dbReference type="Gene3D" id="2.115.10.20">
    <property type="entry name" value="Glycosyl hydrolase domain, family 43"/>
    <property type="match status" value="1"/>
</dbReference>
<evidence type="ECO:0008006" key="3">
    <source>
        <dbReference type="Google" id="ProtNLM"/>
    </source>
</evidence>
<gene>
    <name evidence="1" type="ORF">GCM10025865_06720</name>
</gene>
<sequence length="174" mass="18702">MPGGWRLWYKDEADGSTTWAADSPDLYRWDVVGRVIGGRPHEGPNVFRLGGHGWMIVDEWRGQMVYRSDDLSTWEQQGLLLDGSGSRPDDTGPGLHADVVPVSDDEAWIVYFTHPGPESGAPGAPVVDEGRGLDDGPGGVAADRRSSVQAAVLRVVDGVLVCDRDAPVETLLPG</sequence>
<protein>
    <recommendedName>
        <fullName evidence="3">Glycosyl hydrolases family 43</fullName>
    </recommendedName>
</protein>
<accession>A0ABN6XAY2</accession>
<evidence type="ECO:0000313" key="1">
    <source>
        <dbReference type="EMBL" id="BDZ41373.1"/>
    </source>
</evidence>
<reference evidence="2" key="1">
    <citation type="journal article" date="2019" name="Int. J. Syst. Evol. Microbiol.">
        <title>The Global Catalogue of Microorganisms (GCM) 10K type strain sequencing project: providing services to taxonomists for standard genome sequencing and annotation.</title>
        <authorList>
            <consortium name="The Broad Institute Genomics Platform"/>
            <consortium name="The Broad Institute Genome Sequencing Center for Infectious Disease"/>
            <person name="Wu L."/>
            <person name="Ma J."/>
        </authorList>
    </citation>
    <scope>NUCLEOTIDE SEQUENCE [LARGE SCALE GENOMIC DNA]</scope>
    <source>
        <strain evidence="2">NBRC 108565</strain>
    </source>
</reference>
<organism evidence="1 2">
    <name type="scientific">Paraoerskovia sediminicola</name>
    <dbReference type="NCBI Taxonomy" id="1138587"/>
    <lineage>
        <taxon>Bacteria</taxon>
        <taxon>Bacillati</taxon>
        <taxon>Actinomycetota</taxon>
        <taxon>Actinomycetes</taxon>
        <taxon>Micrococcales</taxon>
        <taxon>Cellulomonadaceae</taxon>
        <taxon>Paraoerskovia</taxon>
    </lineage>
</organism>